<keyword evidence="1" id="KW-1133">Transmembrane helix</keyword>
<dbReference type="AlphaFoldDB" id="A0A2T8HRC7"/>
<gene>
    <name evidence="2" type="ORF">DDE20_14595</name>
</gene>
<evidence type="ECO:0000313" key="3">
    <source>
        <dbReference type="Proteomes" id="UP000245911"/>
    </source>
</evidence>
<feature type="transmembrane region" description="Helical" evidence="1">
    <location>
        <begin position="63"/>
        <end position="82"/>
    </location>
</feature>
<dbReference type="OrthoDB" id="8548427at2"/>
<feature type="transmembrane region" description="Helical" evidence="1">
    <location>
        <begin position="207"/>
        <end position="226"/>
    </location>
</feature>
<feature type="transmembrane region" description="Helical" evidence="1">
    <location>
        <begin position="168"/>
        <end position="195"/>
    </location>
</feature>
<proteinExistence type="predicted"/>
<keyword evidence="1" id="KW-0812">Transmembrane</keyword>
<keyword evidence="3" id="KW-1185">Reference proteome</keyword>
<evidence type="ECO:0000313" key="2">
    <source>
        <dbReference type="EMBL" id="PVH27988.1"/>
    </source>
</evidence>
<sequence length="236" mass="25150">MCWTMGVSATMVALGGAATAVTIKRGDAPAIPVTLGYFTAMEALQVAGYAVINDCTSSVNQTVTILSVLHIVFQPIVINAFAMELVAKPVSLRMKSLVFTLCALSSVLMLLQLYPFEWAGGCAAGSNLCAERLCTVSGDWHQAWDVPYNGLMVPLEAAIGTNWGFPSYLLVTFLLPLIYGAWRLVVFHALAGPVFAGLLTSNPNEVPAIWCLFSIAIVAIALSPAIRRRMSVPALA</sequence>
<reference evidence="2 3" key="1">
    <citation type="submission" date="2018-04" db="EMBL/GenBank/DDBJ databases">
        <title>Pararhodobacter oceanense sp. nov., isolated from marine intertidal sediment.</title>
        <authorList>
            <person name="Wang X.-L."/>
            <person name="Du Z.-J."/>
        </authorList>
    </citation>
    <scope>NUCLEOTIDE SEQUENCE [LARGE SCALE GENOMIC DNA]</scope>
    <source>
        <strain evidence="2 3">AM505</strain>
    </source>
</reference>
<protein>
    <submittedName>
        <fullName evidence="2">Uncharacterized protein</fullName>
    </submittedName>
</protein>
<keyword evidence="1" id="KW-0472">Membrane</keyword>
<dbReference type="Pfam" id="PF19069">
    <property type="entry name" value="DUF5765"/>
    <property type="match status" value="1"/>
</dbReference>
<dbReference type="RefSeq" id="WP_116559256.1">
    <property type="nucleotide sequence ID" value="NZ_QDKM01000007.1"/>
</dbReference>
<feature type="transmembrane region" description="Helical" evidence="1">
    <location>
        <begin position="30"/>
        <end position="51"/>
    </location>
</feature>
<feature type="transmembrane region" description="Helical" evidence="1">
    <location>
        <begin position="94"/>
        <end position="111"/>
    </location>
</feature>
<accession>A0A2T8HRC7</accession>
<dbReference type="Proteomes" id="UP000245911">
    <property type="component" value="Unassembled WGS sequence"/>
</dbReference>
<name>A0A2T8HRC7_9RHOB</name>
<dbReference type="InterPro" id="IPR043912">
    <property type="entry name" value="DUF5765"/>
</dbReference>
<evidence type="ECO:0000256" key="1">
    <source>
        <dbReference type="SAM" id="Phobius"/>
    </source>
</evidence>
<organism evidence="2 3">
    <name type="scientific">Pararhodobacter oceanensis</name>
    <dbReference type="NCBI Taxonomy" id="2172121"/>
    <lineage>
        <taxon>Bacteria</taxon>
        <taxon>Pseudomonadati</taxon>
        <taxon>Pseudomonadota</taxon>
        <taxon>Alphaproteobacteria</taxon>
        <taxon>Rhodobacterales</taxon>
        <taxon>Paracoccaceae</taxon>
        <taxon>Pararhodobacter</taxon>
    </lineage>
</organism>
<dbReference type="EMBL" id="QDKM01000007">
    <property type="protein sequence ID" value="PVH27988.1"/>
    <property type="molecule type" value="Genomic_DNA"/>
</dbReference>
<comment type="caution">
    <text evidence="2">The sequence shown here is derived from an EMBL/GenBank/DDBJ whole genome shotgun (WGS) entry which is preliminary data.</text>
</comment>